<protein>
    <submittedName>
        <fullName evidence="1">Uncharacterized protein</fullName>
    </submittedName>
</protein>
<gene>
    <name evidence="1" type="ORF">P170DRAFT_432960</name>
</gene>
<dbReference type="AlphaFoldDB" id="A0A2I2GRB4"/>
<name>A0A2I2GRB4_9EURO</name>
<sequence length="94" mass="10300">MCGRQNKKCERIQGSGERLCVGIGLTLTSFIVQAQRCASGLRPPRSFFRRVKVGLVAWDASQRVCARVGNDTVCGRDLASQGPCYSSSDTRFLD</sequence>
<evidence type="ECO:0000313" key="1">
    <source>
        <dbReference type="EMBL" id="PLB55419.1"/>
    </source>
</evidence>
<reference evidence="1 2" key="1">
    <citation type="submission" date="2016-12" db="EMBL/GenBank/DDBJ databases">
        <title>The genomes of Aspergillus section Nigri reveals drivers in fungal speciation.</title>
        <authorList>
            <consortium name="DOE Joint Genome Institute"/>
            <person name="Vesth T.C."/>
            <person name="Nybo J."/>
            <person name="Theobald S."/>
            <person name="Brandl J."/>
            <person name="Frisvad J.C."/>
            <person name="Nielsen K.F."/>
            <person name="Lyhne E.K."/>
            <person name="Kogle M.E."/>
            <person name="Kuo A."/>
            <person name="Riley R."/>
            <person name="Clum A."/>
            <person name="Nolan M."/>
            <person name="Lipzen A."/>
            <person name="Salamov A."/>
            <person name="Henrissat B."/>
            <person name="Wiebenga A."/>
            <person name="De Vries R.P."/>
            <person name="Grigoriev I.V."/>
            <person name="Mortensen U.H."/>
            <person name="Andersen M.R."/>
            <person name="Baker S.E."/>
        </authorList>
    </citation>
    <scope>NUCLEOTIDE SEQUENCE [LARGE SCALE GENOMIC DNA]</scope>
    <source>
        <strain evidence="1 2">IBT 23096</strain>
    </source>
</reference>
<comment type="caution">
    <text evidence="1">The sequence shown here is derived from an EMBL/GenBank/DDBJ whole genome shotgun (WGS) entry which is preliminary data.</text>
</comment>
<dbReference type="GeneID" id="36556077"/>
<dbReference type="RefSeq" id="XP_024710721.1">
    <property type="nucleotide sequence ID" value="XM_024848378.1"/>
</dbReference>
<accession>A0A2I2GRB4</accession>
<dbReference type="EMBL" id="MSFO01000001">
    <property type="protein sequence ID" value="PLB55419.1"/>
    <property type="molecule type" value="Genomic_DNA"/>
</dbReference>
<dbReference type="Proteomes" id="UP000234275">
    <property type="component" value="Unassembled WGS sequence"/>
</dbReference>
<organism evidence="1 2">
    <name type="scientific">Aspergillus steynii IBT 23096</name>
    <dbReference type="NCBI Taxonomy" id="1392250"/>
    <lineage>
        <taxon>Eukaryota</taxon>
        <taxon>Fungi</taxon>
        <taxon>Dikarya</taxon>
        <taxon>Ascomycota</taxon>
        <taxon>Pezizomycotina</taxon>
        <taxon>Eurotiomycetes</taxon>
        <taxon>Eurotiomycetidae</taxon>
        <taxon>Eurotiales</taxon>
        <taxon>Aspergillaceae</taxon>
        <taxon>Aspergillus</taxon>
        <taxon>Aspergillus subgen. Circumdati</taxon>
    </lineage>
</organism>
<proteinExistence type="predicted"/>
<keyword evidence="2" id="KW-1185">Reference proteome</keyword>
<evidence type="ECO:0000313" key="2">
    <source>
        <dbReference type="Proteomes" id="UP000234275"/>
    </source>
</evidence>
<dbReference type="VEuPathDB" id="FungiDB:P170DRAFT_432960"/>